<dbReference type="GO" id="GO:0005886">
    <property type="term" value="C:plasma membrane"/>
    <property type="evidence" value="ECO:0007669"/>
    <property type="project" value="UniProtKB-SubCell"/>
</dbReference>
<dbReference type="Pfam" id="PF13855">
    <property type="entry name" value="LRR_8"/>
    <property type="match status" value="2"/>
</dbReference>
<dbReference type="InterPro" id="IPR052592">
    <property type="entry name" value="LRR-RLK"/>
</dbReference>
<dbReference type="GO" id="GO:0051707">
    <property type="term" value="P:response to other organism"/>
    <property type="evidence" value="ECO:0007669"/>
    <property type="project" value="UniProtKB-ARBA"/>
</dbReference>
<dbReference type="Pfam" id="PF00560">
    <property type="entry name" value="LRR_1"/>
    <property type="match status" value="2"/>
</dbReference>
<dbReference type="OrthoDB" id="676979at2759"/>
<evidence type="ECO:0000313" key="10">
    <source>
        <dbReference type="Proteomes" id="UP000187609"/>
    </source>
</evidence>
<comment type="caution">
    <text evidence="9">The sequence shown here is derived from an EMBL/GenBank/DDBJ whole genome shotgun (WGS) entry which is preliminary data.</text>
</comment>
<dbReference type="KEGG" id="nau:109235283"/>
<keyword evidence="6" id="KW-0472">Membrane</keyword>
<reference evidence="9" key="1">
    <citation type="submission" date="2016-11" db="EMBL/GenBank/DDBJ databases">
        <title>The genome of Nicotiana attenuata.</title>
        <authorList>
            <person name="Xu S."/>
            <person name="Brockmoeller T."/>
            <person name="Gaquerel E."/>
            <person name="Navarro A."/>
            <person name="Kuhl H."/>
            <person name="Gase K."/>
            <person name="Ling Z."/>
            <person name="Zhou W."/>
            <person name="Kreitzer C."/>
            <person name="Stanke M."/>
            <person name="Tang H."/>
            <person name="Lyons E."/>
            <person name="Pandey P."/>
            <person name="Pandey S.P."/>
            <person name="Timmermann B."/>
            <person name="Baldwin I.T."/>
        </authorList>
    </citation>
    <scope>NUCLEOTIDE SEQUENCE [LARGE SCALE GENOMIC DNA]</scope>
    <source>
        <strain evidence="9">UT</strain>
    </source>
</reference>
<keyword evidence="3" id="KW-0433">Leucine-rich repeat</keyword>
<dbReference type="InterPro" id="IPR032675">
    <property type="entry name" value="LRR_dom_sf"/>
</dbReference>
<dbReference type="EMBL" id="MJEQ01037194">
    <property type="protein sequence ID" value="OIS95816.1"/>
    <property type="molecule type" value="Genomic_DNA"/>
</dbReference>
<evidence type="ECO:0000256" key="7">
    <source>
        <dbReference type="ARBA" id="ARBA00023180"/>
    </source>
</evidence>
<dbReference type="FunFam" id="3.80.10.10:FF:000041">
    <property type="entry name" value="LRR receptor-like serine/threonine-protein kinase ERECTA"/>
    <property type="match status" value="1"/>
</dbReference>
<evidence type="ECO:0000256" key="8">
    <source>
        <dbReference type="SAM" id="SignalP"/>
    </source>
</evidence>
<evidence type="ECO:0000256" key="5">
    <source>
        <dbReference type="ARBA" id="ARBA00022737"/>
    </source>
</evidence>
<dbReference type="STRING" id="49451.A0A1J6IKY9"/>
<evidence type="ECO:0000256" key="6">
    <source>
        <dbReference type="ARBA" id="ARBA00023136"/>
    </source>
</evidence>
<proteinExistence type="predicted"/>
<dbReference type="Gene3D" id="3.80.10.10">
    <property type="entry name" value="Ribonuclease Inhibitor"/>
    <property type="match status" value="3"/>
</dbReference>
<dbReference type="AlphaFoldDB" id="A0A1J6IKY9"/>
<feature type="chain" id="PRO_5012588696" evidence="8">
    <location>
        <begin position="25"/>
        <end position="476"/>
    </location>
</feature>
<dbReference type="FunFam" id="3.80.10.10:FF:000299">
    <property type="entry name" value="Piriformospora indica-insensitive protein 2"/>
    <property type="match status" value="1"/>
</dbReference>
<keyword evidence="5" id="KW-0677">Repeat</keyword>
<sequence length="476" mass="52898">MRGFKNLSLLVFGLLLLLHFGVWCNGDSENMAAPMEKDEINALYSAIQGFVGKWWNGSDLYPDPCGWTPIQGVSCDLFDGFWYVTDLNIGPIHDNSLSCAPNVEFSPNLFTLKHLKSLSFFNCFVSRHHHPISIPTESWEILANTLESLEFRLNPGLIGQIPTTFGRLKKLQSLVLVENGLSGELPTNLGNLVNLRRLVIAGNKLSGKIPDSFGGFSQLLICDLSRNSLSGFLPSALFGGLVSLLKLDLSNNKLQGKIPEEVAKLKNLTLLDLSNNKLSGGLTKSIQEMTYLEELVLSKNSIGGDLEILDWYNLRKLTVLDLSNMNLTGGIPESIADLKRLRFMGLNDNKLKGYVPKSLANLANVSAIYLYGNNLTGELQFSELFYGKMGRRFGAWENPNLCYPFSLMSTRYVPFGVKPCEQEVNFVKGANLAKSKLVNGNVIQNSHSMASLNDDGIWRSFLVELFMVILLLNFWP</sequence>
<keyword evidence="7" id="KW-0325">Glycoprotein</keyword>
<keyword evidence="2" id="KW-1003">Cell membrane</keyword>
<keyword evidence="10" id="KW-1185">Reference proteome</keyword>
<feature type="signal peptide" evidence="8">
    <location>
        <begin position="1"/>
        <end position="24"/>
    </location>
</feature>
<dbReference type="PRINTS" id="PR00019">
    <property type="entry name" value="LEURICHRPT"/>
</dbReference>
<comment type="subcellular location">
    <subcellularLocation>
        <location evidence="1">Cell membrane</location>
    </subcellularLocation>
</comment>
<evidence type="ECO:0000256" key="2">
    <source>
        <dbReference type="ARBA" id="ARBA00022475"/>
    </source>
</evidence>
<keyword evidence="4 8" id="KW-0732">Signal</keyword>
<evidence type="ECO:0000256" key="1">
    <source>
        <dbReference type="ARBA" id="ARBA00004236"/>
    </source>
</evidence>
<protein>
    <submittedName>
        <fullName evidence="9">Piriformospora indica-insensitive protein 2</fullName>
    </submittedName>
</protein>
<evidence type="ECO:0000313" key="9">
    <source>
        <dbReference type="EMBL" id="OIS95816.1"/>
    </source>
</evidence>
<dbReference type="OMA" id="SCFPATN"/>
<evidence type="ECO:0000256" key="4">
    <source>
        <dbReference type="ARBA" id="ARBA00022729"/>
    </source>
</evidence>
<dbReference type="InterPro" id="IPR001611">
    <property type="entry name" value="Leu-rich_rpt"/>
</dbReference>
<dbReference type="PANTHER" id="PTHR48054">
    <property type="entry name" value="RECEPTOR KINASE-LIKE PROTEIN XA21"/>
    <property type="match status" value="1"/>
</dbReference>
<dbReference type="FunFam" id="3.80.10.10:FF:000269">
    <property type="entry name" value="Piriformospora indica-insensitive protein 2"/>
    <property type="match status" value="1"/>
</dbReference>
<accession>A0A1J6IKY9</accession>
<dbReference type="SMR" id="A0A1J6IKY9"/>
<organism evidence="9 10">
    <name type="scientific">Nicotiana attenuata</name>
    <name type="common">Coyote tobacco</name>
    <dbReference type="NCBI Taxonomy" id="49451"/>
    <lineage>
        <taxon>Eukaryota</taxon>
        <taxon>Viridiplantae</taxon>
        <taxon>Streptophyta</taxon>
        <taxon>Embryophyta</taxon>
        <taxon>Tracheophyta</taxon>
        <taxon>Spermatophyta</taxon>
        <taxon>Magnoliopsida</taxon>
        <taxon>eudicotyledons</taxon>
        <taxon>Gunneridae</taxon>
        <taxon>Pentapetalae</taxon>
        <taxon>asterids</taxon>
        <taxon>lamiids</taxon>
        <taxon>Solanales</taxon>
        <taxon>Solanaceae</taxon>
        <taxon>Nicotianoideae</taxon>
        <taxon>Nicotianeae</taxon>
        <taxon>Nicotiana</taxon>
    </lineage>
</organism>
<dbReference type="Proteomes" id="UP000187609">
    <property type="component" value="Unassembled WGS sequence"/>
</dbReference>
<evidence type="ECO:0000256" key="3">
    <source>
        <dbReference type="ARBA" id="ARBA00022614"/>
    </source>
</evidence>
<gene>
    <name evidence="9" type="primary">PII-2_2</name>
    <name evidence="9" type="ORF">A4A49_38596</name>
</gene>
<name>A0A1J6IKY9_NICAT</name>
<dbReference type="GeneID" id="109235283"/>
<dbReference type="PANTHER" id="PTHR48054:SF23">
    <property type="entry name" value="PIRIFORMOSPORA INDICA-INSENSITIVE PROTEIN 2-LIKE"/>
    <property type="match status" value="1"/>
</dbReference>
<dbReference type="Gramene" id="OIS95816">
    <property type="protein sequence ID" value="OIS95816"/>
    <property type="gene ID" value="A4A49_38596"/>
</dbReference>
<dbReference type="SUPFAM" id="SSF52058">
    <property type="entry name" value="L domain-like"/>
    <property type="match status" value="1"/>
</dbReference>